<dbReference type="InterPro" id="IPR011055">
    <property type="entry name" value="Dup_hybrid_motif"/>
</dbReference>
<keyword evidence="3" id="KW-0762">Sugar transport</keyword>
<evidence type="ECO:0000256" key="3">
    <source>
        <dbReference type="ARBA" id="ARBA00022597"/>
    </source>
</evidence>
<feature type="domain" description="PTS EIIA type-1" evidence="7">
    <location>
        <begin position="1"/>
        <end position="98"/>
    </location>
</feature>
<evidence type="ECO:0000256" key="5">
    <source>
        <dbReference type="ARBA" id="ARBA00022683"/>
    </source>
</evidence>
<dbReference type="InterPro" id="IPR001127">
    <property type="entry name" value="PTS_EIIA_1_perm"/>
</dbReference>
<evidence type="ECO:0000313" key="9">
    <source>
        <dbReference type="Proteomes" id="UP000003684"/>
    </source>
</evidence>
<dbReference type="SUPFAM" id="SSF51261">
    <property type="entry name" value="Duplicated hybrid motif"/>
    <property type="match status" value="1"/>
</dbReference>
<dbReference type="GO" id="GO:0016301">
    <property type="term" value="F:kinase activity"/>
    <property type="evidence" value="ECO:0007669"/>
    <property type="project" value="UniProtKB-KW"/>
</dbReference>
<keyword evidence="5" id="KW-0598">Phosphotransferase system</keyword>
<dbReference type="PANTHER" id="PTHR45008">
    <property type="entry name" value="PTS SYSTEM GLUCOSE-SPECIFIC EIIA COMPONENT"/>
    <property type="match status" value="1"/>
</dbReference>
<dbReference type="NCBIfam" id="TIGR00830">
    <property type="entry name" value="PTBA"/>
    <property type="match status" value="1"/>
</dbReference>
<dbReference type="InterPro" id="IPR050890">
    <property type="entry name" value="PTS_EIIA_component"/>
</dbReference>
<protein>
    <submittedName>
        <fullName evidence="8">PTS system, glucose subfamily, IIA component</fullName>
    </submittedName>
</protein>
<dbReference type="PROSITE" id="PS00371">
    <property type="entry name" value="PTS_EIIA_TYPE_1_HIS"/>
    <property type="match status" value="1"/>
</dbReference>
<comment type="subcellular location">
    <subcellularLocation>
        <location evidence="1">Cytoplasm</location>
    </subcellularLocation>
</comment>
<dbReference type="GO" id="GO:0005737">
    <property type="term" value="C:cytoplasm"/>
    <property type="evidence" value="ECO:0007669"/>
    <property type="project" value="UniProtKB-SubCell"/>
</dbReference>
<organism evidence="8 9">
    <name type="scientific">Lactobacillus gasseri 224-1</name>
    <dbReference type="NCBI Taxonomy" id="679196"/>
    <lineage>
        <taxon>Bacteria</taxon>
        <taxon>Bacillati</taxon>
        <taxon>Bacillota</taxon>
        <taxon>Bacilli</taxon>
        <taxon>Lactobacillales</taxon>
        <taxon>Lactobacillaceae</taxon>
        <taxon>Lactobacillus</taxon>
    </lineage>
</organism>
<dbReference type="GO" id="GO:0009401">
    <property type="term" value="P:phosphoenolpyruvate-dependent sugar phosphotransferase system"/>
    <property type="evidence" value="ECO:0007669"/>
    <property type="project" value="UniProtKB-KW"/>
</dbReference>
<evidence type="ECO:0000256" key="1">
    <source>
        <dbReference type="ARBA" id="ARBA00004496"/>
    </source>
</evidence>
<dbReference type="Gene3D" id="2.70.70.10">
    <property type="entry name" value="Glucose Permease (Domain IIA)"/>
    <property type="match status" value="1"/>
</dbReference>
<dbReference type="Pfam" id="PF00358">
    <property type="entry name" value="PTS_EIIA_1"/>
    <property type="match status" value="1"/>
</dbReference>
<gene>
    <name evidence="8" type="primary">ptbA</name>
    <name evidence="8" type="ORF">HMPREF9209_2078</name>
</gene>
<comment type="caution">
    <text evidence="8">The sequence shown here is derived from an EMBL/GenBank/DDBJ whole genome shotgun (WGS) entry which is preliminary data.</text>
</comment>
<evidence type="ECO:0000256" key="4">
    <source>
        <dbReference type="ARBA" id="ARBA00022679"/>
    </source>
</evidence>
<keyword evidence="4" id="KW-0808">Transferase</keyword>
<dbReference type="PANTHER" id="PTHR45008:SF1">
    <property type="entry name" value="PTS SYSTEM GLUCOSE-SPECIFIC EIIA COMPONENT"/>
    <property type="match status" value="1"/>
</dbReference>
<keyword evidence="2" id="KW-0813">Transport</keyword>
<dbReference type="EMBL" id="ADFT01000034">
    <property type="protein sequence ID" value="EFB62138.1"/>
    <property type="molecule type" value="Genomic_DNA"/>
</dbReference>
<reference evidence="8 9" key="1">
    <citation type="submission" date="2009-12" db="EMBL/GenBank/DDBJ databases">
        <title>Genome Sequence of Lactobacillus gasseri 224-1.</title>
        <authorList>
            <person name="Durkin A.S."/>
            <person name="Madupu R."/>
            <person name="Torralba M."/>
            <person name="Methe B."/>
            <person name="Sutton G."/>
            <person name="Strausberg R.L."/>
            <person name="Nelson K.E."/>
        </authorList>
    </citation>
    <scope>NUCLEOTIDE SEQUENCE [LARGE SCALE GENOMIC DNA]</scope>
    <source>
        <strain evidence="8 9">224-1</strain>
    </source>
</reference>
<proteinExistence type="predicted"/>
<accession>D1YK99</accession>
<name>D1YK99_LACGS</name>
<evidence type="ECO:0000313" key="8">
    <source>
        <dbReference type="EMBL" id="EFB62138.1"/>
    </source>
</evidence>
<evidence type="ECO:0000256" key="6">
    <source>
        <dbReference type="ARBA" id="ARBA00022777"/>
    </source>
</evidence>
<sequence>MMGKGIAIEPSSNNIVSPVNGTITVAYPTGHAYGIKSDDGAEILIHLGIDTVNLKGKGFNTVVKQGQKINKGELLGTYDYQEIGKEGYDNIVIVLITNSKDYAEVDPIASGNVQAQQKLIALTEPTMSEQAKGTVNELN</sequence>
<dbReference type="PROSITE" id="PS51093">
    <property type="entry name" value="PTS_EIIA_TYPE_1"/>
    <property type="match status" value="1"/>
</dbReference>
<keyword evidence="6" id="KW-0418">Kinase</keyword>
<evidence type="ECO:0000259" key="7">
    <source>
        <dbReference type="PROSITE" id="PS51093"/>
    </source>
</evidence>
<evidence type="ECO:0000256" key="2">
    <source>
        <dbReference type="ARBA" id="ARBA00022448"/>
    </source>
</evidence>
<dbReference type="Proteomes" id="UP000003684">
    <property type="component" value="Unassembled WGS sequence"/>
</dbReference>
<dbReference type="AlphaFoldDB" id="D1YK99"/>